<evidence type="ECO:0000313" key="10">
    <source>
        <dbReference type="Proteomes" id="UP000266177"/>
    </source>
</evidence>
<feature type="transmembrane region" description="Helical" evidence="8">
    <location>
        <begin position="72"/>
        <end position="97"/>
    </location>
</feature>
<comment type="similarity">
    <text evidence="2">Belongs to the amino acid-polyamine-organocation (APC) superfamily. Spore germination protein (SGP) (TC 2.A.3.9) family.</text>
</comment>
<dbReference type="NCBIfam" id="TIGR00912">
    <property type="entry name" value="2A0309"/>
    <property type="match status" value="1"/>
</dbReference>
<feature type="transmembrane region" description="Helical" evidence="8">
    <location>
        <begin position="335"/>
        <end position="356"/>
    </location>
</feature>
<feature type="transmembrane region" description="Helical" evidence="8">
    <location>
        <begin position="146"/>
        <end position="163"/>
    </location>
</feature>
<evidence type="ECO:0000256" key="4">
    <source>
        <dbReference type="ARBA" id="ARBA00022544"/>
    </source>
</evidence>
<dbReference type="GO" id="GO:0016020">
    <property type="term" value="C:membrane"/>
    <property type="evidence" value="ECO:0007669"/>
    <property type="project" value="UniProtKB-SubCell"/>
</dbReference>
<feature type="transmembrane region" description="Helical" evidence="8">
    <location>
        <begin position="270"/>
        <end position="290"/>
    </location>
</feature>
<dbReference type="PANTHER" id="PTHR34975">
    <property type="entry name" value="SPORE GERMINATION PROTEIN A2"/>
    <property type="match status" value="1"/>
</dbReference>
<evidence type="ECO:0000256" key="1">
    <source>
        <dbReference type="ARBA" id="ARBA00004141"/>
    </source>
</evidence>
<dbReference type="OrthoDB" id="2078716at2"/>
<dbReference type="InterPro" id="IPR004761">
    <property type="entry name" value="Spore_GerAB"/>
</dbReference>
<keyword evidence="6 8" id="KW-1133">Transmembrane helix</keyword>
<dbReference type="GO" id="GO:0009847">
    <property type="term" value="P:spore germination"/>
    <property type="evidence" value="ECO:0007669"/>
    <property type="project" value="InterPro"/>
</dbReference>
<gene>
    <name evidence="9" type="ORF">DQX05_08210</name>
</gene>
<keyword evidence="5 8" id="KW-0812">Transmembrane</keyword>
<dbReference type="PANTHER" id="PTHR34975:SF2">
    <property type="entry name" value="SPORE GERMINATION PROTEIN A2"/>
    <property type="match status" value="1"/>
</dbReference>
<reference evidence="9 10" key="1">
    <citation type="submission" date="2018-09" db="EMBL/GenBank/DDBJ databases">
        <title>Paenibacillus SK2017-BO5.</title>
        <authorList>
            <person name="Piskunova J.V."/>
            <person name="Dubiley S.A."/>
            <person name="Severinov K.V."/>
        </authorList>
    </citation>
    <scope>NUCLEOTIDE SEQUENCE [LARGE SCALE GENOMIC DNA]</scope>
    <source>
        <strain evidence="9 10">BO5</strain>
    </source>
</reference>
<dbReference type="Gene3D" id="1.20.1740.10">
    <property type="entry name" value="Amino acid/polyamine transporter I"/>
    <property type="match status" value="1"/>
</dbReference>
<feature type="transmembrane region" description="Helical" evidence="8">
    <location>
        <begin position="183"/>
        <end position="206"/>
    </location>
</feature>
<evidence type="ECO:0000313" key="9">
    <source>
        <dbReference type="EMBL" id="RJG24818.1"/>
    </source>
</evidence>
<accession>A0A3A3GJA4</accession>
<comment type="caution">
    <text evidence="9">The sequence shown here is derived from an EMBL/GenBank/DDBJ whole genome shotgun (WGS) entry which is preliminary data.</text>
</comment>
<keyword evidence="3" id="KW-0813">Transport</keyword>
<feature type="transmembrane region" description="Helical" evidence="8">
    <location>
        <begin position="117"/>
        <end position="134"/>
    </location>
</feature>
<organism evidence="9 10">
    <name type="scientific">Paenibacillus thiaminolyticus</name>
    <name type="common">Bacillus thiaminolyticus</name>
    <dbReference type="NCBI Taxonomy" id="49283"/>
    <lineage>
        <taxon>Bacteria</taxon>
        <taxon>Bacillati</taxon>
        <taxon>Bacillota</taxon>
        <taxon>Bacilli</taxon>
        <taxon>Bacillales</taxon>
        <taxon>Paenibacillaceae</taxon>
        <taxon>Paenibacillus</taxon>
    </lineage>
</organism>
<dbReference type="Proteomes" id="UP000266177">
    <property type="component" value="Unassembled WGS sequence"/>
</dbReference>
<evidence type="ECO:0000256" key="2">
    <source>
        <dbReference type="ARBA" id="ARBA00007998"/>
    </source>
</evidence>
<protein>
    <submittedName>
        <fullName evidence="9">Spore gernimation protein</fullName>
    </submittedName>
</protein>
<proteinExistence type="inferred from homology"/>
<feature type="transmembrane region" description="Helical" evidence="8">
    <location>
        <begin position="12"/>
        <end position="33"/>
    </location>
</feature>
<evidence type="ECO:0000256" key="5">
    <source>
        <dbReference type="ARBA" id="ARBA00022692"/>
    </source>
</evidence>
<dbReference type="RefSeq" id="WP_119792546.1">
    <property type="nucleotide sequence ID" value="NZ_QYZD01000005.1"/>
</dbReference>
<comment type="subcellular location">
    <subcellularLocation>
        <location evidence="1">Membrane</location>
        <topology evidence="1">Multi-pass membrane protein</topology>
    </subcellularLocation>
</comment>
<evidence type="ECO:0000256" key="6">
    <source>
        <dbReference type="ARBA" id="ARBA00022989"/>
    </source>
</evidence>
<name>A0A3A3GJA4_PANTH</name>
<feature type="transmembrane region" description="Helical" evidence="8">
    <location>
        <begin position="39"/>
        <end position="60"/>
    </location>
</feature>
<evidence type="ECO:0000256" key="7">
    <source>
        <dbReference type="ARBA" id="ARBA00023136"/>
    </source>
</evidence>
<dbReference type="Pfam" id="PF03845">
    <property type="entry name" value="Spore_permease"/>
    <property type="match status" value="1"/>
</dbReference>
<keyword evidence="4" id="KW-0309">Germination</keyword>
<feature type="transmembrane region" description="Helical" evidence="8">
    <location>
        <begin position="302"/>
        <end position="323"/>
    </location>
</feature>
<sequence length="364" mass="39952">MQHSKITLRQYQILVILFTVGTTILITPAGIAAEVGQDAWLAPLAAMGLGLLLVLLYNGISRAAPGMAITDLCEAVFGVWLGKALSLLFVAFSFFAASTVFYDVGKFIVTVIMPETPMLFVNILFGVLLMYALGSGFGTFARMIELLFPWFVVLFLVMVLLLLPEIDIRNVQPLLEAKPGKLLWSVCMVASLSYMPLAVFLVFQPFELRDPEKAPGALLKAVLIGGTFSSAILALTIFVLGANVTSLQEYPVYTLAQKVSIGKFIERIEAIVAGMWLITTFVKVSVYFYSGQSGLLRIAGRTSYRAILLPLVLLLVLISIRIFPNSAFENRFNATGWIVSAFLVWVAFPLVLLIGVKLKSFFKN</sequence>
<evidence type="ECO:0000256" key="8">
    <source>
        <dbReference type="SAM" id="Phobius"/>
    </source>
</evidence>
<evidence type="ECO:0000256" key="3">
    <source>
        <dbReference type="ARBA" id="ARBA00022448"/>
    </source>
</evidence>
<dbReference type="EMBL" id="QYZD01000005">
    <property type="protein sequence ID" value="RJG24818.1"/>
    <property type="molecule type" value="Genomic_DNA"/>
</dbReference>
<dbReference type="AlphaFoldDB" id="A0A3A3GJA4"/>
<feature type="transmembrane region" description="Helical" evidence="8">
    <location>
        <begin position="218"/>
        <end position="242"/>
    </location>
</feature>
<keyword evidence="7 8" id="KW-0472">Membrane</keyword>